<evidence type="ECO:0000256" key="1">
    <source>
        <dbReference type="SAM" id="MobiDB-lite"/>
    </source>
</evidence>
<feature type="compositionally biased region" description="Polar residues" evidence="1">
    <location>
        <begin position="90"/>
        <end position="103"/>
    </location>
</feature>
<dbReference type="GO" id="GO:0003779">
    <property type="term" value="F:actin binding"/>
    <property type="evidence" value="ECO:0007669"/>
    <property type="project" value="InterPro"/>
</dbReference>
<feature type="region of interest" description="Disordered" evidence="1">
    <location>
        <begin position="194"/>
        <end position="225"/>
    </location>
</feature>
<organism evidence="3 4">
    <name type="scientific">Piedraia hortae CBS 480.64</name>
    <dbReference type="NCBI Taxonomy" id="1314780"/>
    <lineage>
        <taxon>Eukaryota</taxon>
        <taxon>Fungi</taxon>
        <taxon>Dikarya</taxon>
        <taxon>Ascomycota</taxon>
        <taxon>Pezizomycotina</taxon>
        <taxon>Dothideomycetes</taxon>
        <taxon>Dothideomycetidae</taxon>
        <taxon>Capnodiales</taxon>
        <taxon>Piedraiaceae</taxon>
        <taxon>Piedraia</taxon>
    </lineage>
</organism>
<feature type="compositionally biased region" description="Basic and acidic residues" evidence="1">
    <location>
        <begin position="687"/>
        <end position="703"/>
    </location>
</feature>
<evidence type="ECO:0000259" key="2">
    <source>
        <dbReference type="SMART" id="SM01140"/>
    </source>
</evidence>
<evidence type="ECO:0000313" key="3">
    <source>
        <dbReference type="EMBL" id="KAF2858293.1"/>
    </source>
</evidence>
<feature type="compositionally biased region" description="Basic and acidic residues" evidence="1">
    <location>
        <begin position="194"/>
        <end position="204"/>
    </location>
</feature>
<reference evidence="3" key="1">
    <citation type="journal article" date="2020" name="Stud. Mycol.">
        <title>101 Dothideomycetes genomes: a test case for predicting lifestyles and emergence of pathogens.</title>
        <authorList>
            <person name="Haridas S."/>
            <person name="Albert R."/>
            <person name="Binder M."/>
            <person name="Bloem J."/>
            <person name="Labutti K."/>
            <person name="Salamov A."/>
            <person name="Andreopoulos B."/>
            <person name="Baker S."/>
            <person name="Barry K."/>
            <person name="Bills G."/>
            <person name="Bluhm B."/>
            <person name="Cannon C."/>
            <person name="Castanera R."/>
            <person name="Culley D."/>
            <person name="Daum C."/>
            <person name="Ezra D."/>
            <person name="Gonzalez J."/>
            <person name="Henrissat B."/>
            <person name="Kuo A."/>
            <person name="Liang C."/>
            <person name="Lipzen A."/>
            <person name="Lutzoni F."/>
            <person name="Magnuson J."/>
            <person name="Mondo S."/>
            <person name="Nolan M."/>
            <person name="Ohm R."/>
            <person name="Pangilinan J."/>
            <person name="Park H.-J."/>
            <person name="Ramirez L."/>
            <person name="Alfaro M."/>
            <person name="Sun H."/>
            <person name="Tritt A."/>
            <person name="Yoshinaga Y."/>
            <person name="Zwiers L.-H."/>
            <person name="Turgeon B."/>
            <person name="Goodwin S."/>
            <person name="Spatafora J."/>
            <person name="Crous P."/>
            <person name="Grigoriev I."/>
        </authorList>
    </citation>
    <scope>NUCLEOTIDE SEQUENCE</scope>
    <source>
        <strain evidence="3">CBS 480.64</strain>
    </source>
</reference>
<dbReference type="InterPro" id="IPR016024">
    <property type="entry name" value="ARM-type_fold"/>
</dbReference>
<feature type="region of interest" description="Disordered" evidence="1">
    <location>
        <begin position="295"/>
        <end position="340"/>
    </location>
</feature>
<dbReference type="GO" id="GO:0030036">
    <property type="term" value="P:actin cytoskeleton organization"/>
    <property type="evidence" value="ECO:0007669"/>
    <property type="project" value="InterPro"/>
</dbReference>
<feature type="region of interest" description="Disordered" evidence="1">
    <location>
        <begin position="1"/>
        <end position="180"/>
    </location>
</feature>
<dbReference type="Gene3D" id="1.25.10.10">
    <property type="entry name" value="Leucine-rich Repeat Variant"/>
    <property type="match status" value="1"/>
</dbReference>
<dbReference type="SUPFAM" id="SSF48371">
    <property type="entry name" value="ARM repeat"/>
    <property type="match status" value="1"/>
</dbReference>
<proteinExistence type="predicted"/>
<feature type="region of interest" description="Disordered" evidence="1">
    <location>
        <begin position="681"/>
        <end position="711"/>
    </location>
</feature>
<dbReference type="InterPro" id="IPR010473">
    <property type="entry name" value="GTPase-bd"/>
</dbReference>
<dbReference type="GO" id="GO:0031267">
    <property type="term" value="F:small GTPase binding"/>
    <property type="evidence" value="ECO:0007669"/>
    <property type="project" value="InterPro"/>
</dbReference>
<dbReference type="Pfam" id="PF06371">
    <property type="entry name" value="Drf_GBD"/>
    <property type="match status" value="1"/>
</dbReference>
<keyword evidence="4" id="KW-1185">Reference proteome</keyword>
<feature type="compositionally biased region" description="Basic and acidic residues" evidence="1">
    <location>
        <begin position="114"/>
        <end position="125"/>
    </location>
</feature>
<name>A0A6A7BT33_9PEZI</name>
<protein>
    <recommendedName>
        <fullName evidence="2">Formin GTPase-binding domain-containing protein</fullName>
    </recommendedName>
</protein>
<dbReference type="InterPro" id="IPR011989">
    <property type="entry name" value="ARM-like"/>
</dbReference>
<sequence length="711" mass="79288">MDPSEKTPRGRHRRHPSSRGGNILRSLVSSKSRPSSPEGARPATRTKSVPLLPPDHPHAAMMSSHVLGELHDNARDLPPSPTKSPRKRLPQQQAPRKSKSSANLGAMFARINRSSKDFSSKEQGKENTQPEGSDWESRRSQDAVLANEMRKYTPSDGQQRNFGSMDPPTLRPMLKKRPKSACLPGNEIAELRAKMREDGKRDDGSSSISSREQKRKSKFTLTRGRTGGKVMAAVAALQGKMNEPPAEPKDVDAAFEAVLDARNIPEAQRQKMRSLTKEIKQDFINKNQARDAANSCAIEDTGDEDDVQPVGKRSRTRSRTFTFSKEKTSSPIKKQRRPVSMHREYTTPVDYISYLKLHQDPTAIEVGRVHKLRLLLRNETVTWVDTFIDLGGMSEIISLLHRIMAIEWREEHEDRLLHETLRCLKGVCTTERAMIELDTVADDIFSALLAMLFDEEKKGPAEYATRAVIINVLFNFLENAVKSSPDILSARANRILKYLSLPATNPDKVDFVMKMHVPRPYKRWCQEVTNVTKEVFWIFLHHHNTIALPRVALDPAAEGAGGVAEAAGLTTTISPPPFSANYFPKERPPVPAAPYTGGVEWDATTYLTTHLDLLNGLIASLPTIEERNNLRNDLKTSGFEKVMGGTLRTCKEKFYGGVHDALRLYVAAAVPDGWETKSVREGYPVEGRGKGRGREEPPPRLDLDLGGGLGV</sequence>
<feature type="compositionally biased region" description="Low complexity" evidence="1">
    <location>
        <begin position="18"/>
        <end position="37"/>
    </location>
</feature>
<accession>A0A6A7BT33</accession>
<evidence type="ECO:0000313" key="4">
    <source>
        <dbReference type="Proteomes" id="UP000799421"/>
    </source>
</evidence>
<dbReference type="OrthoDB" id="2155261at2759"/>
<dbReference type="EMBL" id="MU006013">
    <property type="protein sequence ID" value="KAF2858293.1"/>
    <property type="molecule type" value="Genomic_DNA"/>
</dbReference>
<dbReference type="AlphaFoldDB" id="A0A6A7BT33"/>
<feature type="domain" description="Formin GTPase-binding" evidence="2">
    <location>
        <begin position="241"/>
        <end position="477"/>
    </location>
</feature>
<gene>
    <name evidence="3" type="ORF">K470DRAFT_251625</name>
</gene>
<dbReference type="SMART" id="SM01140">
    <property type="entry name" value="Drf_GBD"/>
    <property type="match status" value="1"/>
</dbReference>
<dbReference type="Proteomes" id="UP000799421">
    <property type="component" value="Unassembled WGS sequence"/>
</dbReference>